<gene>
    <name evidence="2" type="ORF">WT26_27820</name>
</gene>
<protein>
    <submittedName>
        <fullName evidence="2">Uncharacterized protein</fullName>
    </submittedName>
</protein>
<dbReference type="Proteomes" id="UP000094776">
    <property type="component" value="Chromosome 2"/>
</dbReference>
<accession>A0A1B4Q0I1</accession>
<feature type="region of interest" description="Disordered" evidence="1">
    <location>
        <begin position="17"/>
        <end position="36"/>
    </location>
</feature>
<organism evidence="2 3">
    <name type="scientific">Burkholderia cepacia</name>
    <name type="common">Pseudomonas cepacia</name>
    <dbReference type="NCBI Taxonomy" id="292"/>
    <lineage>
        <taxon>Bacteria</taxon>
        <taxon>Pseudomonadati</taxon>
        <taxon>Pseudomonadota</taxon>
        <taxon>Betaproteobacteria</taxon>
        <taxon>Burkholderiales</taxon>
        <taxon>Burkholderiaceae</taxon>
        <taxon>Burkholderia</taxon>
        <taxon>Burkholderia cepacia complex</taxon>
    </lineage>
</organism>
<dbReference type="AlphaFoldDB" id="A0A1B4Q0I1"/>
<evidence type="ECO:0000313" key="2">
    <source>
        <dbReference type="EMBL" id="AOK19678.1"/>
    </source>
</evidence>
<dbReference type="EMBL" id="CP013444">
    <property type="protein sequence ID" value="AOK19678.1"/>
    <property type="molecule type" value="Genomic_DNA"/>
</dbReference>
<reference evidence="2 3" key="1">
    <citation type="submission" date="2015-12" db="EMBL/GenBank/DDBJ databases">
        <title>Diversity of Burkholderia near neighbor genomes.</title>
        <authorList>
            <person name="Sahl J."/>
            <person name="Wagner D."/>
            <person name="Keim P."/>
        </authorList>
    </citation>
    <scope>NUCLEOTIDE SEQUENCE [LARGE SCALE GENOMIC DNA]</scope>
    <source>
        <strain evidence="2 3">MSMB1184WGS</strain>
    </source>
</reference>
<sequence length="67" mass="7555">MQVAFVHDIIVDDTYRTNTGGGEISQHGTAQPSCANDDHPSRLYLSLTNVADFREEYLPAKSFRHFN</sequence>
<name>A0A1B4Q0I1_BURCE</name>
<evidence type="ECO:0000313" key="3">
    <source>
        <dbReference type="Proteomes" id="UP000094776"/>
    </source>
</evidence>
<proteinExistence type="predicted"/>
<evidence type="ECO:0000256" key="1">
    <source>
        <dbReference type="SAM" id="MobiDB-lite"/>
    </source>
</evidence>